<dbReference type="AlphaFoldDB" id="A0A0E4BRB3"/>
<protein>
    <submittedName>
        <fullName evidence="1">Uncharacterized protein</fullName>
    </submittedName>
</protein>
<accession>A0A0E4BRB3</accession>
<gene>
    <name evidence="1" type="ORF">NK6_5644</name>
</gene>
<evidence type="ECO:0000313" key="2">
    <source>
        <dbReference type="Proteomes" id="UP000063308"/>
    </source>
</evidence>
<reference evidence="1 2" key="1">
    <citation type="submission" date="2014-11" db="EMBL/GenBank/DDBJ databases">
        <title>Symbiosis island explosion on the genome of extra-slow-growing strains of soybean bradyrhizobia with massive insertion sequences.</title>
        <authorList>
            <person name="Iida T."/>
            <person name="Minamisawa K."/>
        </authorList>
    </citation>
    <scope>NUCLEOTIDE SEQUENCE [LARGE SCALE GENOMIC DNA]</scope>
    <source>
        <strain evidence="1 2">NK6</strain>
    </source>
</reference>
<dbReference type="EMBL" id="AP014685">
    <property type="protein sequence ID" value="BAR58802.1"/>
    <property type="molecule type" value="Genomic_DNA"/>
</dbReference>
<organism evidence="1 2">
    <name type="scientific">Bradyrhizobium diazoefficiens</name>
    <dbReference type="NCBI Taxonomy" id="1355477"/>
    <lineage>
        <taxon>Bacteria</taxon>
        <taxon>Pseudomonadati</taxon>
        <taxon>Pseudomonadota</taxon>
        <taxon>Alphaproteobacteria</taxon>
        <taxon>Hyphomicrobiales</taxon>
        <taxon>Nitrobacteraceae</taxon>
        <taxon>Bradyrhizobium</taxon>
    </lineage>
</organism>
<name>A0A0E4BRB3_9BRAD</name>
<evidence type="ECO:0000313" key="1">
    <source>
        <dbReference type="EMBL" id="BAR58802.1"/>
    </source>
</evidence>
<proteinExistence type="predicted"/>
<sequence length="407" mass="45686">MTNKQEFKFTVEEIEQQINALYDLDDMVTELQVAESEHSSATDAEKAERIQAEASRIRSYFECLADSLWKAGAFKSREEARSIVRADIAALQHVGGPGGVVPDDGSQEPDEVAKGLVALSTPNEFFFQAPLCRLVPQRTERLYTMPTGGLNFRLRSKYSDLLLVQAHPELREDKDASKYLWIEGCVRAHRYDLAKREIDLFLVSAMGIMEVLGLLRYSDFTPAGCSLSIGNRAQINSGQYSDMHSVRLSRHFLGLCDTSPENDIDAARTGQHRIESNLRIFFRAIADSSPSGLAVRHACRTYLRAYESWNLGEAAMFLAATMEGLLLDKRQKDDLSVRLQDSVAYWIGGPAAERGKIRKCVSELYKIRSNYVHNGEDAPTEFRIDVVRGLTRRVIRKELLTLGSPAN</sequence>
<dbReference type="Proteomes" id="UP000063308">
    <property type="component" value="Chromosome"/>
</dbReference>